<feature type="domain" description="Dockerin" evidence="2">
    <location>
        <begin position="487"/>
        <end position="553"/>
    </location>
</feature>
<evidence type="ECO:0000313" key="4">
    <source>
        <dbReference type="Proteomes" id="UP000233425"/>
    </source>
</evidence>
<sequence length="553" mass="61256">MNRKFAKKFIALFSASCMLSIGTVAVNAAEIDDGFESVTKNMDFSDSSFPSAYSAIGCTLVDENGLPSDFSSKKLGFVTPIKSQQYNDCWAVAGTEGFETKLLKLGYPVNEISHDHANASSTTQTNGKGWQRKYRDGGFTNIYPGYLTSWQGGAEIADVGKIDFSKNIHGDDMTADKTKYGTTKLRYLDGVDSNEIKQAIMDNGAVTASYATTNRCFNNAGTTYFMPQSYDGDYTGHTISIVGWNDNFNKYKFANNTGVLPPNNGAWLVRNSWGDNNTMGGYFWISYEDKYIFGEKYSPNFTIDEVVEISDDMTLLQNERYGATYSFNYVDSNDITFINCFDFDENSRTLNNVIFETKSNGADYEVYYIPVDNGTPANDESKWKLISSGKVTYSGYQSVDTNGYVAPLGRGAIGIRIITESGESSQLGVGEWLTNSTKKTFINDSRYGDSYIKYDGTTSDLLDWYKLNNNDLLGGTFVIKAVALENDNIMKGDTNFDKVISVVDSTLVQKYIIGNTDFDETQIYNADYDGDGIITVADATEIQKKVVGLQKSN</sequence>
<organism evidence="3 4">
    <name type="scientific">Ruminococcus bromii</name>
    <dbReference type="NCBI Taxonomy" id="40518"/>
    <lineage>
        <taxon>Bacteria</taxon>
        <taxon>Bacillati</taxon>
        <taxon>Bacillota</taxon>
        <taxon>Clostridia</taxon>
        <taxon>Eubacteriales</taxon>
        <taxon>Oscillospiraceae</taxon>
        <taxon>Ruminococcus</taxon>
    </lineage>
</organism>
<accession>A0A2N0UJ54</accession>
<evidence type="ECO:0000313" key="3">
    <source>
        <dbReference type="EMBL" id="PKD27011.1"/>
    </source>
</evidence>
<dbReference type="CDD" id="cd14256">
    <property type="entry name" value="Dockerin_I"/>
    <property type="match status" value="1"/>
</dbReference>
<dbReference type="AlphaFoldDB" id="A0A2N0UJ54"/>
<dbReference type="Pfam" id="PF00112">
    <property type="entry name" value="Peptidase_C1"/>
    <property type="match status" value="1"/>
</dbReference>
<dbReference type="Pfam" id="PF00404">
    <property type="entry name" value="Dockerin_1"/>
    <property type="match status" value="1"/>
</dbReference>
<dbReference type="RefSeq" id="WP_101029784.1">
    <property type="nucleotide sequence ID" value="NZ_CABMMZ010000073.1"/>
</dbReference>
<keyword evidence="1" id="KW-0732">Signal</keyword>
<dbReference type="EMBL" id="NNSR01000073">
    <property type="protein sequence ID" value="PKD27011.1"/>
    <property type="molecule type" value="Genomic_DNA"/>
</dbReference>
<dbReference type="InterPro" id="IPR038765">
    <property type="entry name" value="Papain-like_cys_pep_sf"/>
</dbReference>
<dbReference type="GO" id="GO:0006508">
    <property type="term" value="P:proteolysis"/>
    <property type="evidence" value="ECO:0007669"/>
    <property type="project" value="UniProtKB-KW"/>
</dbReference>
<feature type="chain" id="PRO_5014955550" evidence="1">
    <location>
        <begin position="29"/>
        <end position="553"/>
    </location>
</feature>
<dbReference type="GO" id="GO:0004553">
    <property type="term" value="F:hydrolase activity, hydrolyzing O-glycosyl compounds"/>
    <property type="evidence" value="ECO:0007669"/>
    <property type="project" value="InterPro"/>
</dbReference>
<evidence type="ECO:0000259" key="2">
    <source>
        <dbReference type="PROSITE" id="PS51766"/>
    </source>
</evidence>
<dbReference type="InterPro" id="IPR000668">
    <property type="entry name" value="Peptidase_C1A_C"/>
</dbReference>
<reference evidence="3" key="1">
    <citation type="journal article" date="2018" name="Environ. Microbiol.">
        <title>Sporulation capability and amylosome conservation among diverse human colonic and rumen isolates of the keystone starch-degrader Ruminococcus bromii.</title>
        <authorList>
            <person name="Mukhopadhya I."/>
            <person name="Morais S."/>
            <person name="Laverde-Gomez J."/>
            <person name="Sheridan P.O."/>
            <person name="Walker A.W."/>
            <person name="Kelly W."/>
            <person name="Klieve A.V."/>
            <person name="Ouwerkerk D."/>
            <person name="Duncan S.H."/>
            <person name="Louis P."/>
            <person name="Koropatkin N."/>
            <person name="Cockburn D."/>
            <person name="Kibler R."/>
            <person name="Cooper P.J."/>
            <person name="Sandoval C."/>
            <person name="Crost E."/>
            <person name="Juge N."/>
            <person name="Bayer E.A."/>
            <person name="Flint H.J."/>
        </authorList>
    </citation>
    <scope>NUCLEOTIDE SEQUENCE [LARGE SCALE GENOMIC DNA]</scope>
    <source>
        <strain evidence="3">ATCC 27255</strain>
    </source>
</reference>
<comment type="caution">
    <text evidence="3">The sequence shown here is derived from an EMBL/GenBank/DDBJ whole genome shotgun (WGS) entry which is preliminary data.</text>
</comment>
<dbReference type="Proteomes" id="UP000233425">
    <property type="component" value="Unassembled WGS sequence"/>
</dbReference>
<dbReference type="InterPro" id="IPR016134">
    <property type="entry name" value="Dockerin_dom"/>
</dbReference>
<name>A0A2N0UJ54_9FIRM</name>
<dbReference type="SUPFAM" id="SSF63446">
    <property type="entry name" value="Type I dockerin domain"/>
    <property type="match status" value="1"/>
</dbReference>
<dbReference type="CDD" id="cd02619">
    <property type="entry name" value="Peptidase_C1"/>
    <property type="match status" value="1"/>
</dbReference>
<feature type="signal peptide" evidence="1">
    <location>
        <begin position="1"/>
        <end position="28"/>
    </location>
</feature>
<proteinExistence type="predicted"/>
<dbReference type="GO" id="GO:0008234">
    <property type="term" value="F:cysteine-type peptidase activity"/>
    <property type="evidence" value="ECO:0007669"/>
    <property type="project" value="InterPro"/>
</dbReference>
<dbReference type="SUPFAM" id="SSF54001">
    <property type="entry name" value="Cysteine proteinases"/>
    <property type="match status" value="1"/>
</dbReference>
<dbReference type="InterPro" id="IPR036439">
    <property type="entry name" value="Dockerin_dom_sf"/>
</dbReference>
<keyword evidence="3" id="KW-0378">Hydrolase</keyword>
<dbReference type="PROSITE" id="PS51766">
    <property type="entry name" value="DOCKERIN"/>
    <property type="match status" value="1"/>
</dbReference>
<evidence type="ECO:0000256" key="1">
    <source>
        <dbReference type="SAM" id="SignalP"/>
    </source>
</evidence>
<dbReference type="GO" id="GO:0000272">
    <property type="term" value="P:polysaccharide catabolic process"/>
    <property type="evidence" value="ECO:0007669"/>
    <property type="project" value="InterPro"/>
</dbReference>
<protein>
    <submittedName>
        <fullName evidence="3">Papain family cysteine protease</fullName>
    </submittedName>
</protein>
<keyword evidence="4" id="KW-1185">Reference proteome</keyword>
<dbReference type="InterPro" id="IPR002105">
    <property type="entry name" value="Dockerin_1_rpt"/>
</dbReference>
<dbReference type="Gene3D" id="1.10.1330.10">
    <property type="entry name" value="Dockerin domain"/>
    <property type="match status" value="1"/>
</dbReference>
<keyword evidence="3" id="KW-0645">Protease</keyword>
<gene>
    <name evidence="3" type="ORF">RBATCC27255_01878</name>
</gene>
<dbReference type="Gene3D" id="3.90.70.10">
    <property type="entry name" value="Cysteine proteinases"/>
    <property type="match status" value="1"/>
</dbReference>
<dbReference type="SMART" id="SM00645">
    <property type="entry name" value="Pept_C1"/>
    <property type="match status" value="1"/>
</dbReference>